<dbReference type="Pfam" id="PF06925">
    <property type="entry name" value="MGDG_synth"/>
    <property type="match status" value="1"/>
</dbReference>
<evidence type="ECO:0000256" key="1">
    <source>
        <dbReference type="ARBA" id="ARBA00004370"/>
    </source>
</evidence>
<sequence>MSHILHRKNILILSEGFGTGHTQAAYAISEGLKNQSTQIHTKVIELGSSLHPYLAPHFFNVYRKTLNVQPKIYAKLYYSKYKNSPGPITQMILHRVFYAKTTQLIHQFNPDIILCTHPFPNAVIARLKRLGLSIPLYTIVTDYDIHGAWMTTETDKYLIPTEEIKQKLMNKNIPEKKIIVSGIPVHPKFWKKSEKKLIREKFQLKNKPTLLVMGGGWGMLNYSQLLEYLLSWKEKIQIIICMGNNDKARKKMDTDPLFQHENIHVLGFTKNVDELMDASDLLITKPGGVTCTEGLVKGLPMLFYNPIPGHEENNCQFFLNHQLAKKLTSIDELKFWLDQLVKHEKVQFTSKPLSRYKYSVDIIDCLV</sequence>
<comment type="caution">
    <text evidence="7">The sequence shown here is derived from an EMBL/GenBank/DDBJ whole genome shotgun (WGS) entry which is preliminary data.</text>
</comment>
<comment type="similarity">
    <text evidence="2">Belongs to the glycosyltransferase 28 family.</text>
</comment>
<feature type="domain" description="Diacylglycerol glucosyltransferase N-terminal" evidence="6">
    <location>
        <begin position="21"/>
        <end position="185"/>
    </location>
</feature>
<dbReference type="InterPro" id="IPR009695">
    <property type="entry name" value="Diacylglyc_glucosyltr_N"/>
</dbReference>
<comment type="subcellular location">
    <subcellularLocation>
        <location evidence="1">Membrane</location>
    </subcellularLocation>
</comment>
<dbReference type="Gene3D" id="3.40.50.2000">
    <property type="entry name" value="Glycogen Phosphorylase B"/>
    <property type="match status" value="2"/>
</dbReference>
<evidence type="ECO:0000256" key="3">
    <source>
        <dbReference type="ARBA" id="ARBA00022676"/>
    </source>
</evidence>
<protein>
    <submittedName>
        <fullName evidence="7">Glycosyltransferase</fullName>
    </submittedName>
</protein>
<evidence type="ECO:0000256" key="2">
    <source>
        <dbReference type="ARBA" id="ARBA00006962"/>
    </source>
</evidence>
<keyword evidence="3" id="KW-0328">Glycosyltransferase</keyword>
<organism evidence="7 8">
    <name type="scientific">Chengkuizengella axinellae</name>
    <dbReference type="NCBI Taxonomy" id="3064388"/>
    <lineage>
        <taxon>Bacteria</taxon>
        <taxon>Bacillati</taxon>
        <taxon>Bacillota</taxon>
        <taxon>Bacilli</taxon>
        <taxon>Bacillales</taxon>
        <taxon>Paenibacillaceae</taxon>
        <taxon>Chengkuizengella</taxon>
    </lineage>
</organism>
<dbReference type="InterPro" id="IPR007235">
    <property type="entry name" value="Glyco_trans_28_C"/>
</dbReference>
<dbReference type="EMBL" id="JAVAMP010000013">
    <property type="protein sequence ID" value="MDP5276237.1"/>
    <property type="molecule type" value="Genomic_DNA"/>
</dbReference>
<reference evidence="7 8" key="1">
    <citation type="submission" date="2023-08" db="EMBL/GenBank/DDBJ databases">
        <authorList>
            <person name="Park J.-S."/>
        </authorList>
    </citation>
    <scope>NUCLEOTIDE SEQUENCE [LARGE SCALE GENOMIC DNA]</scope>
    <source>
        <strain evidence="7 8">2205SS18-9</strain>
    </source>
</reference>
<dbReference type="RefSeq" id="WP_305993547.1">
    <property type="nucleotide sequence ID" value="NZ_JAVAMP010000013.1"/>
</dbReference>
<name>A0ABT9J3N3_9BACL</name>
<evidence type="ECO:0000313" key="7">
    <source>
        <dbReference type="EMBL" id="MDP5276237.1"/>
    </source>
</evidence>
<dbReference type="PANTHER" id="PTHR43025">
    <property type="entry name" value="MONOGALACTOSYLDIACYLGLYCEROL SYNTHASE"/>
    <property type="match status" value="1"/>
</dbReference>
<dbReference type="InterPro" id="IPR050519">
    <property type="entry name" value="Glycosyltransf_28_UgtP"/>
</dbReference>
<keyword evidence="8" id="KW-1185">Reference proteome</keyword>
<evidence type="ECO:0000256" key="4">
    <source>
        <dbReference type="ARBA" id="ARBA00022679"/>
    </source>
</evidence>
<dbReference type="Pfam" id="PF04101">
    <property type="entry name" value="Glyco_tran_28_C"/>
    <property type="match status" value="1"/>
</dbReference>
<accession>A0ABT9J3N3</accession>
<feature type="domain" description="Glycosyl transferase family 28 C-terminal" evidence="5">
    <location>
        <begin position="209"/>
        <end position="343"/>
    </location>
</feature>
<proteinExistence type="inferred from homology"/>
<gene>
    <name evidence="7" type="ORF">Q5Y73_19245</name>
</gene>
<keyword evidence="4" id="KW-0808">Transferase</keyword>
<evidence type="ECO:0000313" key="8">
    <source>
        <dbReference type="Proteomes" id="UP001231941"/>
    </source>
</evidence>
<dbReference type="SUPFAM" id="SSF53756">
    <property type="entry name" value="UDP-Glycosyltransferase/glycogen phosphorylase"/>
    <property type="match status" value="1"/>
</dbReference>
<dbReference type="PANTHER" id="PTHR43025:SF3">
    <property type="entry name" value="MONOGALACTOSYLDIACYLGLYCEROL SYNTHASE 1, CHLOROPLASTIC"/>
    <property type="match status" value="1"/>
</dbReference>
<evidence type="ECO:0000259" key="6">
    <source>
        <dbReference type="Pfam" id="PF06925"/>
    </source>
</evidence>
<evidence type="ECO:0000259" key="5">
    <source>
        <dbReference type="Pfam" id="PF04101"/>
    </source>
</evidence>
<dbReference type="Proteomes" id="UP001231941">
    <property type="component" value="Unassembled WGS sequence"/>
</dbReference>